<proteinExistence type="predicted"/>
<feature type="compositionally biased region" description="Basic and acidic residues" evidence="1">
    <location>
        <begin position="135"/>
        <end position="144"/>
    </location>
</feature>
<organism evidence="2">
    <name type="scientific">marine sediment metagenome</name>
    <dbReference type="NCBI Taxonomy" id="412755"/>
    <lineage>
        <taxon>unclassified sequences</taxon>
        <taxon>metagenomes</taxon>
        <taxon>ecological metagenomes</taxon>
    </lineage>
</organism>
<gene>
    <name evidence="2" type="ORF">LCGC14_1232560</name>
</gene>
<dbReference type="AlphaFoldDB" id="A0A0F9L883"/>
<feature type="region of interest" description="Disordered" evidence="1">
    <location>
        <begin position="120"/>
        <end position="144"/>
    </location>
</feature>
<evidence type="ECO:0000313" key="2">
    <source>
        <dbReference type="EMBL" id="KKM91049.1"/>
    </source>
</evidence>
<sequence length="144" mass="17083">MVESGSFHISVTIPNFIFEVRGVHYCITKKKLWINLPSRRGLIDKELCEFPVWEIPDQEVKKAFLAILQKVFSDFMKTEEFISFEQYIEEIEMKEKLQKAHELFNRKLLGNDKPKKVVEKKSNFPKRTPNIVMRDMPKKSKDGY</sequence>
<accession>A0A0F9L883</accession>
<dbReference type="EMBL" id="LAZR01006589">
    <property type="protein sequence ID" value="KKM91049.1"/>
    <property type="molecule type" value="Genomic_DNA"/>
</dbReference>
<name>A0A0F9L883_9ZZZZ</name>
<evidence type="ECO:0000256" key="1">
    <source>
        <dbReference type="SAM" id="MobiDB-lite"/>
    </source>
</evidence>
<comment type="caution">
    <text evidence="2">The sequence shown here is derived from an EMBL/GenBank/DDBJ whole genome shotgun (WGS) entry which is preliminary data.</text>
</comment>
<reference evidence="2" key="1">
    <citation type="journal article" date="2015" name="Nature">
        <title>Complex archaea that bridge the gap between prokaryotes and eukaryotes.</title>
        <authorList>
            <person name="Spang A."/>
            <person name="Saw J.H."/>
            <person name="Jorgensen S.L."/>
            <person name="Zaremba-Niedzwiedzka K."/>
            <person name="Martijn J."/>
            <person name="Lind A.E."/>
            <person name="van Eijk R."/>
            <person name="Schleper C."/>
            <person name="Guy L."/>
            <person name="Ettema T.J."/>
        </authorList>
    </citation>
    <scope>NUCLEOTIDE SEQUENCE</scope>
</reference>
<protein>
    <submittedName>
        <fullName evidence="2">Uncharacterized protein</fullName>
    </submittedName>
</protein>